<dbReference type="AlphaFoldDB" id="A0A3Q9R1P4"/>
<dbReference type="Gene3D" id="3.10.310.70">
    <property type="match status" value="1"/>
</dbReference>
<keyword evidence="3" id="KW-1185">Reference proteome</keyword>
<dbReference type="PANTHER" id="PTHR22642:SF2">
    <property type="entry name" value="PROTEIN LONG AFTER FAR-RED 3"/>
    <property type="match status" value="1"/>
</dbReference>
<name>A0A3Q9R1P4_9BACI</name>
<dbReference type="SUPFAM" id="SSF51556">
    <property type="entry name" value="Metallo-dependent hydrolases"/>
    <property type="match status" value="1"/>
</dbReference>
<evidence type="ECO:0000259" key="1">
    <source>
        <dbReference type="Pfam" id="PF07969"/>
    </source>
</evidence>
<dbReference type="Gene3D" id="2.30.40.10">
    <property type="entry name" value="Urease, subunit C, domain 1"/>
    <property type="match status" value="1"/>
</dbReference>
<dbReference type="Proteomes" id="UP000282892">
    <property type="component" value="Chromosome"/>
</dbReference>
<organism evidence="2 3">
    <name type="scientific">Neobacillus mesonae</name>
    <dbReference type="NCBI Taxonomy" id="1193713"/>
    <lineage>
        <taxon>Bacteria</taxon>
        <taxon>Bacillati</taxon>
        <taxon>Bacillota</taxon>
        <taxon>Bacilli</taxon>
        <taxon>Bacillales</taxon>
        <taxon>Bacillaceae</taxon>
        <taxon>Neobacillus</taxon>
    </lineage>
</organism>
<dbReference type="CDD" id="cd01300">
    <property type="entry name" value="YtcJ_like"/>
    <property type="match status" value="1"/>
</dbReference>
<sequence length="554" mass="61454">MVHADLLLTNANVLTLDENGHRAGSVAVKDGRIVGIWEEANPPKDAVSCSASTQMIDLKGATLIPGFIDTHNHLPMYALTKDQVNCSSPLNRTISDIQQSLLQKIEQTPKGEWVLGYGYDDTLIQEKRHPTREDLDAIAPDHPVCIKHISAHLAVANSKALQMARVSDDQPDPAIGYFGRDQSGRINGVLYEFDAMESVYSKIPEKSIDEQIALLKEGIEDYLAQGITTNTDAGVGLGGGIKDYDFHLQAIERDANPLRMQLMVMHDLLRPTGPFANYTADELNEEIQRRTNGMARLDSAKLFQDGSIQGLTGALRKPYECDAELYGDLCHDQQKFNEEVYDLHRRGFRIAIHGNGDRAIGSILDALEYALSKEPRNDHRHRIEHVQTATLEDLDRMARLGVAGSFFINHVYFWGDRHEKVFLGPERAKRISPLADAIQRNLLFTLHSDCPVTPISPLFSVWAAVNRLTSEGKVLGADQRIDVETALRSMTIYGAQLNFDEVHTGSIEIGKKADFAILEADPTKVSPIEIKDISVLMTIIGGKVVYEKGILVSQ</sequence>
<dbReference type="SUPFAM" id="SSF51338">
    <property type="entry name" value="Composite domain of metallo-dependent hydrolases"/>
    <property type="match status" value="1"/>
</dbReference>
<dbReference type="InterPro" id="IPR033932">
    <property type="entry name" value="YtcJ-like"/>
</dbReference>
<protein>
    <recommendedName>
        <fullName evidence="1">Amidohydrolase 3 domain-containing protein</fullName>
    </recommendedName>
</protein>
<dbReference type="InterPro" id="IPR032466">
    <property type="entry name" value="Metal_Hydrolase"/>
</dbReference>
<accession>A0A3Q9R1P4</accession>
<dbReference type="EMBL" id="CP022572">
    <property type="protein sequence ID" value="AZU64205.1"/>
    <property type="molecule type" value="Genomic_DNA"/>
</dbReference>
<dbReference type="Pfam" id="PF07969">
    <property type="entry name" value="Amidohydro_3"/>
    <property type="match status" value="1"/>
</dbReference>
<dbReference type="GO" id="GO:0016810">
    <property type="term" value="F:hydrolase activity, acting on carbon-nitrogen (but not peptide) bonds"/>
    <property type="evidence" value="ECO:0007669"/>
    <property type="project" value="InterPro"/>
</dbReference>
<dbReference type="InterPro" id="IPR013108">
    <property type="entry name" value="Amidohydro_3"/>
</dbReference>
<evidence type="ECO:0000313" key="3">
    <source>
        <dbReference type="Proteomes" id="UP000282892"/>
    </source>
</evidence>
<dbReference type="InterPro" id="IPR011059">
    <property type="entry name" value="Metal-dep_hydrolase_composite"/>
</dbReference>
<gene>
    <name evidence="2" type="ORF">CHR53_24835</name>
</gene>
<proteinExistence type="predicted"/>
<reference evidence="2 3" key="1">
    <citation type="submission" date="2017-07" db="EMBL/GenBank/DDBJ databases">
        <title>The complete genome sequence of Bacillus mesonae strain H20-5, an efficient strain improving plant abiotic stress resistance.</title>
        <authorList>
            <person name="Kim S.Y."/>
            <person name="Song H."/>
            <person name="Sang M.K."/>
            <person name="Weon H.-Y."/>
            <person name="Song J."/>
        </authorList>
    </citation>
    <scope>NUCLEOTIDE SEQUENCE [LARGE SCALE GENOMIC DNA]</scope>
    <source>
        <strain evidence="2 3">H20-5</strain>
    </source>
</reference>
<dbReference type="RefSeq" id="WP_127488894.1">
    <property type="nucleotide sequence ID" value="NZ_CP022572.1"/>
</dbReference>
<evidence type="ECO:0000313" key="2">
    <source>
        <dbReference type="EMBL" id="AZU64205.1"/>
    </source>
</evidence>
<dbReference type="KEGG" id="nmk:CHR53_24835"/>
<dbReference type="Gene3D" id="3.20.20.140">
    <property type="entry name" value="Metal-dependent hydrolases"/>
    <property type="match status" value="1"/>
</dbReference>
<dbReference type="OrthoDB" id="9767366at2"/>
<feature type="domain" description="Amidohydrolase 3" evidence="1">
    <location>
        <begin position="54"/>
        <end position="546"/>
    </location>
</feature>
<dbReference type="PANTHER" id="PTHR22642">
    <property type="entry name" value="IMIDAZOLONEPROPIONASE"/>
    <property type="match status" value="1"/>
</dbReference>
<dbReference type="STRING" id="1193713.GCA_001636315_01866"/>